<feature type="region of interest" description="Disordered" evidence="1">
    <location>
        <begin position="1"/>
        <end position="24"/>
    </location>
</feature>
<dbReference type="EMBL" id="ATLV01019123">
    <property type="status" value="NOT_ANNOTATED_CDS"/>
    <property type="molecule type" value="Genomic_DNA"/>
</dbReference>
<proteinExistence type="predicted"/>
<dbReference type="VEuPathDB" id="VectorBase:ASIC011495"/>
<dbReference type="OMA" id="EENPHYF"/>
<dbReference type="Proteomes" id="UP000030765">
    <property type="component" value="Unassembled WGS sequence"/>
</dbReference>
<gene>
    <name evidence="2" type="ORF">ZHAS_00011495</name>
</gene>
<accession>A0A084W0L3</accession>
<organism evidence="3 4">
    <name type="scientific">Anopheles sinensis</name>
    <name type="common">Mosquito</name>
    <dbReference type="NCBI Taxonomy" id="74873"/>
    <lineage>
        <taxon>Eukaryota</taxon>
        <taxon>Metazoa</taxon>
        <taxon>Ecdysozoa</taxon>
        <taxon>Arthropoda</taxon>
        <taxon>Hexapoda</taxon>
        <taxon>Insecta</taxon>
        <taxon>Pterygota</taxon>
        <taxon>Neoptera</taxon>
        <taxon>Endopterygota</taxon>
        <taxon>Diptera</taxon>
        <taxon>Nematocera</taxon>
        <taxon>Culicoidea</taxon>
        <taxon>Culicidae</taxon>
        <taxon>Anophelinae</taxon>
        <taxon>Anopheles</taxon>
    </lineage>
</organism>
<dbReference type="EnsemblMetazoa" id="ASIC011495-RA">
    <property type="protein sequence ID" value="ASIC011495-PA"/>
    <property type="gene ID" value="ASIC011495"/>
</dbReference>
<evidence type="ECO:0000313" key="2">
    <source>
        <dbReference type="EMBL" id="KFB43757.1"/>
    </source>
</evidence>
<evidence type="ECO:0000313" key="4">
    <source>
        <dbReference type="Proteomes" id="UP000030765"/>
    </source>
</evidence>
<feature type="region of interest" description="Disordered" evidence="1">
    <location>
        <begin position="70"/>
        <end position="114"/>
    </location>
</feature>
<sequence length="159" mass="17278">MAGPVDTRKRSREEEQNEFMPLSKRINNLHLNTSQHSIGGVLQEQLGPTVAPHGQYAAGQQQHEYASHQNHHLFGGGSDGHSSHLGVTAGSSSSSSNGSLSIPANSASNSPASTHTTISINGEILGDYCPVLTAEENPHYFTKNKVLYELYVERMRRLQ</sequence>
<reference evidence="2 4" key="1">
    <citation type="journal article" date="2014" name="BMC Genomics">
        <title>Genome sequence of Anopheles sinensis provides insight into genetics basis of mosquito competence for malaria parasites.</title>
        <authorList>
            <person name="Zhou D."/>
            <person name="Zhang D."/>
            <person name="Ding G."/>
            <person name="Shi L."/>
            <person name="Hou Q."/>
            <person name="Ye Y."/>
            <person name="Xu Y."/>
            <person name="Zhou H."/>
            <person name="Xiong C."/>
            <person name="Li S."/>
            <person name="Yu J."/>
            <person name="Hong S."/>
            <person name="Yu X."/>
            <person name="Zou P."/>
            <person name="Chen C."/>
            <person name="Chang X."/>
            <person name="Wang W."/>
            <person name="Lv Y."/>
            <person name="Sun Y."/>
            <person name="Ma L."/>
            <person name="Shen B."/>
            <person name="Zhu C."/>
        </authorList>
    </citation>
    <scope>NUCLEOTIDE SEQUENCE [LARGE SCALE GENOMIC DNA]</scope>
</reference>
<evidence type="ECO:0000313" key="3">
    <source>
        <dbReference type="EnsemblMetazoa" id="ASIC011495-PA"/>
    </source>
</evidence>
<feature type="compositionally biased region" description="Low complexity" evidence="1">
    <location>
        <begin position="83"/>
        <end position="113"/>
    </location>
</feature>
<protein>
    <submittedName>
        <fullName evidence="2">AGAP001268-PA-like protein</fullName>
    </submittedName>
</protein>
<dbReference type="EMBL" id="KE525262">
    <property type="protein sequence ID" value="KFB43757.1"/>
    <property type="molecule type" value="Genomic_DNA"/>
</dbReference>
<name>A0A084W0L3_ANOSI</name>
<keyword evidence="4" id="KW-1185">Reference proteome</keyword>
<dbReference type="OrthoDB" id="6365503at2759"/>
<dbReference type="VEuPathDB" id="VectorBase:ASIS009152"/>
<dbReference type="AlphaFoldDB" id="A0A084W0L3"/>
<reference evidence="3" key="2">
    <citation type="submission" date="2020-05" db="UniProtKB">
        <authorList>
            <consortium name="EnsemblMetazoa"/>
        </authorList>
    </citation>
    <scope>IDENTIFICATION</scope>
</reference>
<evidence type="ECO:0000256" key="1">
    <source>
        <dbReference type="SAM" id="MobiDB-lite"/>
    </source>
</evidence>
<feature type="compositionally biased region" description="Basic and acidic residues" evidence="1">
    <location>
        <begin position="1"/>
        <end position="14"/>
    </location>
</feature>